<dbReference type="Gene3D" id="3.40.50.300">
    <property type="entry name" value="P-loop containing nucleotide triphosphate hydrolases"/>
    <property type="match status" value="1"/>
</dbReference>
<dbReference type="SUPFAM" id="SSF52540">
    <property type="entry name" value="P-loop containing nucleoside triphosphate hydrolases"/>
    <property type="match status" value="1"/>
</dbReference>
<evidence type="ECO:0000313" key="3">
    <source>
        <dbReference type="EMBL" id="CCO21654.1"/>
    </source>
</evidence>
<reference evidence="3" key="2">
    <citation type="journal article" date="2013" name="Biotechnol. Biofuels">
        <title>Mining for hemicellulases in the fungus-growing termite Pseudacanthotermes militaris using functional metagenomics.</title>
        <authorList>
            <person name="Bastien G."/>
            <person name="Arnal G."/>
            <person name="Bozonnet S."/>
            <person name="Laguerre S."/>
            <person name="Ferreira F."/>
            <person name="Faure R."/>
            <person name="Henrissat B."/>
            <person name="Lefevre F."/>
            <person name="Robe P."/>
            <person name="Bouchez O."/>
            <person name="Noirot C."/>
            <person name="Dumon C."/>
            <person name="O'Donohue M."/>
        </authorList>
    </citation>
    <scope>NUCLEOTIDE SEQUENCE</scope>
</reference>
<evidence type="ECO:0000256" key="2">
    <source>
        <dbReference type="ARBA" id="ARBA00022840"/>
    </source>
</evidence>
<dbReference type="GO" id="GO:0005829">
    <property type="term" value="C:cytosol"/>
    <property type="evidence" value="ECO:0007669"/>
    <property type="project" value="TreeGrafter"/>
</dbReference>
<name>S0DF16_9ZZZZ</name>
<dbReference type="PANTHER" id="PTHR43384:SF4">
    <property type="entry name" value="CELLULOSE BIOSYNTHESIS PROTEIN BCSQ-RELATED"/>
    <property type="match status" value="1"/>
</dbReference>
<keyword evidence="1" id="KW-0547">Nucleotide-binding</keyword>
<dbReference type="AlphaFoldDB" id="S0DF16"/>
<dbReference type="PANTHER" id="PTHR43384">
    <property type="entry name" value="SEPTUM SITE-DETERMINING PROTEIN MIND HOMOLOG, CHLOROPLASTIC-RELATED"/>
    <property type="match status" value="1"/>
</dbReference>
<keyword evidence="2" id="KW-0067">ATP-binding</keyword>
<reference evidence="3" key="1">
    <citation type="submission" date="2012-10" db="EMBL/GenBank/DDBJ databases">
        <authorList>
            <person name="Sandrine L."/>
        </authorList>
    </citation>
    <scope>NUCLEOTIDE SEQUENCE</scope>
</reference>
<dbReference type="Pfam" id="PF06564">
    <property type="entry name" value="CBP_BcsQ"/>
    <property type="match status" value="1"/>
</dbReference>
<organism evidence="3">
    <name type="scientific">termite gut metagenome</name>
    <dbReference type="NCBI Taxonomy" id="433724"/>
    <lineage>
        <taxon>unclassified sequences</taxon>
        <taxon>metagenomes</taxon>
        <taxon>organismal metagenomes</taxon>
    </lineage>
</organism>
<accession>S0DF16</accession>
<dbReference type="GO" id="GO:0005524">
    <property type="term" value="F:ATP binding"/>
    <property type="evidence" value="ECO:0007669"/>
    <property type="project" value="UniProtKB-KW"/>
</dbReference>
<dbReference type="GO" id="GO:0016887">
    <property type="term" value="F:ATP hydrolysis activity"/>
    <property type="evidence" value="ECO:0007669"/>
    <property type="project" value="TreeGrafter"/>
</dbReference>
<gene>
    <name evidence="3" type="ORF">BN138_842</name>
</gene>
<protein>
    <submittedName>
        <fullName evidence="3">Putative cellulose synthase operon protein</fullName>
    </submittedName>
</protein>
<dbReference type="EMBL" id="HF548314">
    <property type="protein sequence ID" value="CCO21654.1"/>
    <property type="molecule type" value="Genomic_DNA"/>
</dbReference>
<dbReference type="GO" id="GO:0051782">
    <property type="term" value="P:negative regulation of cell division"/>
    <property type="evidence" value="ECO:0007669"/>
    <property type="project" value="TreeGrafter"/>
</dbReference>
<dbReference type="GO" id="GO:0009898">
    <property type="term" value="C:cytoplasmic side of plasma membrane"/>
    <property type="evidence" value="ECO:0007669"/>
    <property type="project" value="TreeGrafter"/>
</dbReference>
<sequence length="249" mass="27817">MAILGLQGLRGGTGTTSLAAALGWALQMLGESVIVMDACPDNMLRFFFNDDIAHCEGWARALLDNKEWRDTGMRYTSQLDFLPFGQLSATERVNTSLLSPLNQAAEIVRALQKQRPHQWLLIDLPHEVTPWVQQLVEACQHVLTIVNPDANAHIRLHQQVLPKHGHILINDLRIGSHIQDDLYRIWLQSQPRMLPVVVHRDEAVAECLAAKQPLGEYRSDSLAAEEVVTLANWCVMHYAGTHAGAEQAT</sequence>
<dbReference type="NCBIfam" id="TIGR03371">
    <property type="entry name" value="cellulose_yhjQ"/>
    <property type="match status" value="1"/>
</dbReference>
<dbReference type="InterPro" id="IPR050625">
    <property type="entry name" value="ParA/MinD_ATPase"/>
</dbReference>
<dbReference type="NCBIfam" id="NF007460">
    <property type="entry name" value="PRK10037.1"/>
    <property type="match status" value="1"/>
</dbReference>
<evidence type="ECO:0000256" key="1">
    <source>
        <dbReference type="ARBA" id="ARBA00022741"/>
    </source>
</evidence>
<proteinExistence type="predicted"/>
<dbReference type="InterPro" id="IPR027417">
    <property type="entry name" value="P-loop_NTPase"/>
</dbReference>
<dbReference type="InterPro" id="IPR017746">
    <property type="entry name" value="Cellulose_synthase_operon_BcsQ"/>
</dbReference>